<dbReference type="PIRSF" id="PIRSF000103">
    <property type="entry name" value="HIBADH"/>
    <property type="match status" value="1"/>
</dbReference>
<dbReference type="PANTHER" id="PTHR43060:SF15">
    <property type="entry name" value="3-HYDROXYISOBUTYRATE DEHYDROGENASE-LIKE 1, MITOCHONDRIAL-RELATED"/>
    <property type="match status" value="1"/>
</dbReference>
<dbReference type="SUPFAM" id="SSF51735">
    <property type="entry name" value="NAD(P)-binding Rossmann-fold domains"/>
    <property type="match status" value="1"/>
</dbReference>
<evidence type="ECO:0000313" key="7">
    <source>
        <dbReference type="Proteomes" id="UP001596142"/>
    </source>
</evidence>
<dbReference type="GO" id="GO:0016491">
    <property type="term" value="F:oxidoreductase activity"/>
    <property type="evidence" value="ECO:0007669"/>
    <property type="project" value="UniProtKB-KW"/>
</dbReference>
<dbReference type="InterPro" id="IPR029154">
    <property type="entry name" value="HIBADH-like_NADP-bd"/>
</dbReference>
<keyword evidence="3" id="KW-0520">NAD</keyword>
<comment type="caution">
    <text evidence="6">The sequence shown here is derived from an EMBL/GenBank/DDBJ whole genome shotgun (WGS) entry which is preliminary data.</text>
</comment>
<dbReference type="Pfam" id="PF03446">
    <property type="entry name" value="NAD_binding_2"/>
    <property type="match status" value="1"/>
</dbReference>
<accession>A0ABW0YJC8</accession>
<dbReference type="Pfam" id="PF14833">
    <property type="entry name" value="NAD_binding_11"/>
    <property type="match status" value="1"/>
</dbReference>
<keyword evidence="2 6" id="KW-0560">Oxidoreductase</keyword>
<sequence>MTKLAYIGLGNMGLPMAVNLVKAGYEVYGKNRSQGKEETFAGQGGKVGKSVAQLAKEADVVMTCLPMPDDVENMIMGKDGLLEHAKEGLTIIDFSTVSPELNVKIYEQANEKGVHFLDAPISGGTTGAEAATLAIMVGGDEKVFQEVTPILETVGENITYAGPSGSGTKVKLINQYFVGMHTMAVSEAMHLAAEAGIDRDLLYGVLSKSFAQSRIYDRHYPDFIAKEQYTPGFALELLHKDLRLMSAMAEEANVSLEFGQSITKAFAKAEEMELGKEDMSALYKYVKSK</sequence>
<evidence type="ECO:0000313" key="6">
    <source>
        <dbReference type="EMBL" id="MFC5712503.1"/>
    </source>
</evidence>
<proteinExistence type="inferred from homology"/>
<dbReference type="Proteomes" id="UP001596142">
    <property type="component" value="Unassembled WGS sequence"/>
</dbReference>
<dbReference type="InterPro" id="IPR036291">
    <property type="entry name" value="NAD(P)-bd_dom_sf"/>
</dbReference>
<dbReference type="Gene3D" id="3.40.50.720">
    <property type="entry name" value="NAD(P)-binding Rossmann-like Domain"/>
    <property type="match status" value="1"/>
</dbReference>
<evidence type="ECO:0000256" key="2">
    <source>
        <dbReference type="ARBA" id="ARBA00023002"/>
    </source>
</evidence>
<name>A0ABW0YJC8_9BACI</name>
<organism evidence="6 7">
    <name type="scientific">Thalassorhabdus alkalitolerans</name>
    <dbReference type="NCBI Taxonomy" id="2282697"/>
    <lineage>
        <taxon>Bacteria</taxon>
        <taxon>Bacillati</taxon>
        <taxon>Bacillota</taxon>
        <taxon>Bacilli</taxon>
        <taxon>Bacillales</taxon>
        <taxon>Bacillaceae</taxon>
        <taxon>Thalassorhabdus</taxon>
    </lineage>
</organism>
<evidence type="ECO:0000259" key="4">
    <source>
        <dbReference type="Pfam" id="PF03446"/>
    </source>
</evidence>
<reference evidence="7" key="1">
    <citation type="journal article" date="2019" name="Int. J. Syst. Evol. Microbiol.">
        <title>The Global Catalogue of Microorganisms (GCM) 10K type strain sequencing project: providing services to taxonomists for standard genome sequencing and annotation.</title>
        <authorList>
            <consortium name="The Broad Institute Genomics Platform"/>
            <consortium name="The Broad Institute Genome Sequencing Center for Infectious Disease"/>
            <person name="Wu L."/>
            <person name="Ma J."/>
        </authorList>
    </citation>
    <scope>NUCLEOTIDE SEQUENCE [LARGE SCALE GENOMIC DNA]</scope>
    <source>
        <strain evidence="7">CECT 7184</strain>
    </source>
</reference>
<protein>
    <submittedName>
        <fullName evidence="6">NAD(P)-dependent oxidoreductase</fullName>
        <ecNumber evidence="6">1.1.-.-</ecNumber>
    </submittedName>
</protein>
<dbReference type="InterPro" id="IPR002204">
    <property type="entry name" value="3-OH-isobutyrate_DH-rel_CS"/>
</dbReference>
<dbReference type="EC" id="1.1.-.-" evidence="6"/>
<dbReference type="InterPro" id="IPR013328">
    <property type="entry name" value="6PGD_dom2"/>
</dbReference>
<dbReference type="Gene3D" id="1.10.1040.10">
    <property type="entry name" value="N-(1-d-carboxylethyl)-l-norvaline Dehydrogenase, domain 2"/>
    <property type="match status" value="1"/>
</dbReference>
<dbReference type="RefSeq" id="WP_385939665.1">
    <property type="nucleotide sequence ID" value="NZ_JBHSOZ010000003.1"/>
</dbReference>
<dbReference type="InterPro" id="IPR008927">
    <property type="entry name" value="6-PGluconate_DH-like_C_sf"/>
</dbReference>
<evidence type="ECO:0000256" key="1">
    <source>
        <dbReference type="ARBA" id="ARBA00009080"/>
    </source>
</evidence>
<evidence type="ECO:0000256" key="3">
    <source>
        <dbReference type="ARBA" id="ARBA00023027"/>
    </source>
</evidence>
<dbReference type="PANTHER" id="PTHR43060">
    <property type="entry name" value="3-HYDROXYISOBUTYRATE DEHYDROGENASE-LIKE 1, MITOCHONDRIAL-RELATED"/>
    <property type="match status" value="1"/>
</dbReference>
<dbReference type="EMBL" id="JBHSOZ010000003">
    <property type="protein sequence ID" value="MFC5712503.1"/>
    <property type="molecule type" value="Genomic_DNA"/>
</dbReference>
<evidence type="ECO:0000259" key="5">
    <source>
        <dbReference type="Pfam" id="PF14833"/>
    </source>
</evidence>
<dbReference type="SUPFAM" id="SSF48179">
    <property type="entry name" value="6-phosphogluconate dehydrogenase C-terminal domain-like"/>
    <property type="match status" value="1"/>
</dbReference>
<feature type="domain" description="3-hydroxyisobutyrate dehydrogenase-like NAD-binding" evidence="5">
    <location>
        <begin position="165"/>
        <end position="285"/>
    </location>
</feature>
<dbReference type="InterPro" id="IPR006115">
    <property type="entry name" value="6PGDH_NADP-bd"/>
</dbReference>
<dbReference type="InterPro" id="IPR015815">
    <property type="entry name" value="HIBADH-related"/>
</dbReference>
<comment type="similarity">
    <text evidence="1">Belongs to the HIBADH-related family.</text>
</comment>
<keyword evidence="7" id="KW-1185">Reference proteome</keyword>
<dbReference type="PROSITE" id="PS00895">
    <property type="entry name" value="3_HYDROXYISOBUT_DH"/>
    <property type="match status" value="1"/>
</dbReference>
<feature type="domain" description="6-phosphogluconate dehydrogenase NADP-binding" evidence="4">
    <location>
        <begin position="3"/>
        <end position="162"/>
    </location>
</feature>
<gene>
    <name evidence="6" type="ORF">ACFPU1_06895</name>
</gene>